<sequence>MPAPLFTSDGFWIIGAETKAAIPQSEFPPDIVAMIDLLTARRYWPYLPHVDLDLMEQHHPGAKDLITGLKRSLHEPWDMLDGWTGLYESGQAQRIIERVTAEVEDKDLASFCSGIIEDLLLWAMNDERSAMEGRKVLKEHGVQSPEALLAFPYDPAGLAGGELELWHSELRRNYLHWLIQNAVAAKQEENRLSGWLVTGYAAVREWLTGVIDHE</sequence>
<accession>A0A540R6S5</accession>
<dbReference type="AlphaFoldDB" id="A0A540R6S5"/>
<evidence type="ECO:0000313" key="1">
    <source>
        <dbReference type="EMBL" id="TQE43164.1"/>
    </source>
</evidence>
<dbReference type="RefSeq" id="WP_141629018.1">
    <property type="nucleotide sequence ID" value="NZ_VHIR01000011.1"/>
</dbReference>
<organism evidence="1 2">
    <name type="scientific">Corynebacterium phoceense</name>
    <dbReference type="NCBI Taxonomy" id="1686286"/>
    <lineage>
        <taxon>Bacteria</taxon>
        <taxon>Bacillati</taxon>
        <taxon>Actinomycetota</taxon>
        <taxon>Actinomycetes</taxon>
        <taxon>Mycobacteriales</taxon>
        <taxon>Corynebacteriaceae</taxon>
        <taxon>Corynebacterium</taxon>
    </lineage>
</organism>
<evidence type="ECO:0000313" key="2">
    <source>
        <dbReference type="Proteomes" id="UP000318080"/>
    </source>
</evidence>
<protein>
    <submittedName>
        <fullName evidence="1">Uncharacterized protein</fullName>
    </submittedName>
</protein>
<name>A0A540R6S5_9CORY</name>
<proteinExistence type="predicted"/>
<dbReference type="EMBL" id="VHIR01000011">
    <property type="protein sequence ID" value="TQE43164.1"/>
    <property type="molecule type" value="Genomic_DNA"/>
</dbReference>
<keyword evidence="2" id="KW-1185">Reference proteome</keyword>
<comment type="caution">
    <text evidence="1">The sequence shown here is derived from an EMBL/GenBank/DDBJ whole genome shotgun (WGS) entry which is preliminary data.</text>
</comment>
<dbReference type="Proteomes" id="UP000318080">
    <property type="component" value="Unassembled WGS sequence"/>
</dbReference>
<reference evidence="1 2" key="1">
    <citation type="submission" date="2019-06" db="EMBL/GenBank/DDBJ databases">
        <title>Draft genome of C. phoceense Strain 272.</title>
        <authorList>
            <person name="Pacheco L.G.C."/>
            <person name="Barberis C.M."/>
            <person name="Almuzara M.N."/>
            <person name="Traglia G.M."/>
            <person name="Santos C.S."/>
            <person name="Rocha D.J.P.G."/>
            <person name="Aguiar E.R.G.R."/>
            <person name="Vay C.A."/>
        </authorList>
    </citation>
    <scope>NUCLEOTIDE SEQUENCE [LARGE SCALE GENOMIC DNA]</scope>
    <source>
        <strain evidence="1 2">272</strain>
    </source>
</reference>
<gene>
    <name evidence="1" type="ORF">EJK80_08290</name>
</gene>